<gene>
    <name evidence="2" type="ORF">FTUN_8656</name>
</gene>
<keyword evidence="3" id="KW-1185">Reference proteome</keyword>
<evidence type="ECO:0000256" key="1">
    <source>
        <dbReference type="SAM" id="MobiDB-lite"/>
    </source>
</evidence>
<evidence type="ECO:0000313" key="2">
    <source>
        <dbReference type="EMBL" id="QJX01018.1"/>
    </source>
</evidence>
<dbReference type="KEGG" id="ftj:FTUN_8656"/>
<name>A0A6M5Z3N8_9BACT</name>
<reference evidence="3" key="1">
    <citation type="submission" date="2020-05" db="EMBL/GenBank/DDBJ databases">
        <title>Frigoriglobus tundricola gen. nov., sp. nov., a psychrotolerant cellulolytic planctomycete of the family Gemmataceae with two divergent copies of 16S rRNA gene.</title>
        <authorList>
            <person name="Kulichevskaya I.S."/>
            <person name="Ivanova A.A."/>
            <person name="Naumoff D.G."/>
            <person name="Beletsky A.V."/>
            <person name="Rijpstra W.I.C."/>
            <person name="Sinninghe Damste J.S."/>
            <person name="Mardanov A.V."/>
            <person name="Ravin N.V."/>
            <person name="Dedysh S.N."/>
        </authorList>
    </citation>
    <scope>NUCLEOTIDE SEQUENCE [LARGE SCALE GENOMIC DNA]</scope>
    <source>
        <strain evidence="3">PL17</strain>
    </source>
</reference>
<dbReference type="Proteomes" id="UP000503447">
    <property type="component" value="Chromosome"/>
</dbReference>
<evidence type="ECO:0000313" key="3">
    <source>
        <dbReference type="Proteomes" id="UP000503447"/>
    </source>
</evidence>
<dbReference type="AlphaFoldDB" id="A0A6M5Z3N8"/>
<feature type="region of interest" description="Disordered" evidence="1">
    <location>
        <begin position="1"/>
        <end position="45"/>
    </location>
</feature>
<organism evidence="2 3">
    <name type="scientific">Frigoriglobus tundricola</name>
    <dbReference type="NCBI Taxonomy" id="2774151"/>
    <lineage>
        <taxon>Bacteria</taxon>
        <taxon>Pseudomonadati</taxon>
        <taxon>Planctomycetota</taxon>
        <taxon>Planctomycetia</taxon>
        <taxon>Gemmatales</taxon>
        <taxon>Gemmataceae</taxon>
        <taxon>Frigoriglobus</taxon>
    </lineage>
</organism>
<dbReference type="EMBL" id="CP053452">
    <property type="protein sequence ID" value="QJX01018.1"/>
    <property type="molecule type" value="Genomic_DNA"/>
</dbReference>
<sequence length="84" mass="9390">MSSHFTGKFGSRSKVPRRRGGSGSLHETFIRRAGEGSGSPRWQQTSVARPLFSTRVCFSRRDTVLSFSVNDSVRVTQLPTQNPY</sequence>
<protein>
    <submittedName>
        <fullName evidence="2">Uncharacterized protein</fullName>
    </submittedName>
</protein>
<proteinExistence type="predicted"/>
<accession>A0A6M5Z3N8</accession>